<dbReference type="Pfam" id="PF00395">
    <property type="entry name" value="SLH"/>
    <property type="match status" value="3"/>
</dbReference>
<dbReference type="SUPFAM" id="SSF49373">
    <property type="entry name" value="Invasin/intimin cell-adhesion fragments"/>
    <property type="match status" value="1"/>
</dbReference>
<feature type="compositionally biased region" description="Low complexity" evidence="7">
    <location>
        <begin position="1798"/>
        <end position="1808"/>
    </location>
</feature>
<dbReference type="Gene3D" id="2.60.40.1080">
    <property type="match status" value="1"/>
</dbReference>
<dbReference type="InterPro" id="IPR001119">
    <property type="entry name" value="SLH_dom"/>
</dbReference>
<dbReference type="SMART" id="SM00635">
    <property type="entry name" value="BID_2"/>
    <property type="match status" value="1"/>
</dbReference>
<evidence type="ECO:0000259" key="9">
    <source>
        <dbReference type="PROSITE" id="PS51272"/>
    </source>
</evidence>
<dbReference type="GO" id="GO:0005576">
    <property type="term" value="C:extracellular region"/>
    <property type="evidence" value="ECO:0007669"/>
    <property type="project" value="UniProtKB-SubCell"/>
</dbReference>
<feature type="chain" id="PRO_5008649573" description="SLH domain-containing protein" evidence="8">
    <location>
        <begin position="33"/>
        <end position="2203"/>
    </location>
</feature>
<keyword evidence="4 8" id="KW-0732">Signal</keyword>
<dbReference type="Gene3D" id="1.20.1270.90">
    <property type="entry name" value="AF1782-like"/>
    <property type="match status" value="1"/>
</dbReference>
<dbReference type="RefSeq" id="WP_065856218.1">
    <property type="nucleotide sequence ID" value="NZ_LYPC01000027.1"/>
</dbReference>
<feature type="region of interest" description="Disordered" evidence="7">
    <location>
        <begin position="1798"/>
        <end position="1826"/>
    </location>
</feature>
<name>A0A1C0ZVQ1_9BACL</name>
<dbReference type="Pfam" id="PF24517">
    <property type="entry name" value="CBM96"/>
    <property type="match status" value="2"/>
</dbReference>
<dbReference type="SUPFAM" id="SSF49785">
    <property type="entry name" value="Galactose-binding domain-like"/>
    <property type="match status" value="1"/>
</dbReference>
<gene>
    <name evidence="10" type="ORF">A8709_30485</name>
</gene>
<evidence type="ECO:0000313" key="11">
    <source>
        <dbReference type="Proteomes" id="UP000093309"/>
    </source>
</evidence>
<dbReference type="InterPro" id="IPR008929">
    <property type="entry name" value="Chondroitin_lyas"/>
</dbReference>
<proteinExistence type="predicted"/>
<feature type="domain" description="SLH" evidence="9">
    <location>
        <begin position="2087"/>
        <end position="2146"/>
    </location>
</feature>
<evidence type="ECO:0000256" key="2">
    <source>
        <dbReference type="ARBA" id="ARBA00004613"/>
    </source>
</evidence>
<evidence type="ECO:0000256" key="5">
    <source>
        <dbReference type="ARBA" id="ARBA00022764"/>
    </source>
</evidence>
<feature type="domain" description="SLH" evidence="9">
    <location>
        <begin position="2023"/>
        <end position="2086"/>
    </location>
</feature>
<comment type="subcellular location">
    <subcellularLocation>
        <location evidence="1">Periplasm</location>
    </subcellularLocation>
    <subcellularLocation>
        <location evidence="2">Secreted</location>
    </subcellularLocation>
</comment>
<dbReference type="InterPro" id="IPR008964">
    <property type="entry name" value="Invasin/intimin_cell_adhesion"/>
</dbReference>
<evidence type="ECO:0000256" key="6">
    <source>
        <dbReference type="ARBA" id="ARBA00023239"/>
    </source>
</evidence>
<feature type="signal peptide" evidence="8">
    <location>
        <begin position="1"/>
        <end position="32"/>
    </location>
</feature>
<keyword evidence="11" id="KW-1185">Reference proteome</keyword>
<dbReference type="InterPro" id="IPR003343">
    <property type="entry name" value="Big_2"/>
</dbReference>
<evidence type="ECO:0000256" key="8">
    <source>
        <dbReference type="SAM" id="SignalP"/>
    </source>
</evidence>
<dbReference type="InterPro" id="IPR008979">
    <property type="entry name" value="Galactose-bd-like_sf"/>
</dbReference>
<dbReference type="PROSITE" id="PS51272">
    <property type="entry name" value="SLH"/>
    <property type="match status" value="3"/>
</dbReference>
<dbReference type="GO" id="GO:0016829">
    <property type="term" value="F:lyase activity"/>
    <property type="evidence" value="ECO:0007669"/>
    <property type="project" value="UniProtKB-KW"/>
</dbReference>
<dbReference type="Proteomes" id="UP000093309">
    <property type="component" value="Unassembled WGS sequence"/>
</dbReference>
<sequence length="2203" mass="239417">MLVKFWKTRISSMLAFCMFFSLFFGTVSPALAADDSEMSVVVVKKNPTDDATIHSGSTTTNYGTATSLVIGSSRSSLMKFDLSDITDPIQSATLKLYKDNTNATNFTVYRSVYDSWSESTITWDKWYPKVGGVPDLTQAGESLISTACTTYPCAASGAAGTLVSINLTDTVIQEMLGDKKLSLVFKRTDASGVDSIALTSADIASKENIKSSNGYRPVLEISTLKALTAADRIANDKAKLLEQFNNKSVSANLVLPLEGATNTAITWSSSQPTVLSNAGVVTRPEYTQSDVPITLTATLTYGGITDTATMNVTVLRMPTPTDAERVAKDKELLIAKYNNMTVYGNVDLQPIGTYGFSTLSWKSDQPAIVSDAGVVQRPLADQTDAKVKMEVNIHSGTVTEVTYVNFLVPKLTIRTATKVQALQNMIVEAGKLKDQFSVGTAAGQVTQAAKDEFATVITYAQTVVNDPAGDLELGMDRLRTAGKTFISTAVISNTVIDVKENKLAYSTYRQDLTKLVWEAKGMLQIDPDMYTQASKDAVQEQIDHAEAVLNGTYKVPFVRNREFNKPRPDEDIQFAIDHYSKASQPFSEKYGLKELISWYASNHILAGTYNTIQLAPTDDAFVWVTEKTKPHNGNTLIYSEGRTAYMKFDLSAITANVMKADLHVSNFKTDRNNTQVHVESNDSWQEDTLVYPTSGDPVLGPIVNTFILGTKDAVGAGTVDLTSSVKVEMLGDKKLTLSFDNTPGTTYASEIYSNNTADPAKRPYLELSLNQIVDAKLQQKYDRIIADANALVQQAVIGSGAWQYPQSVVDGVNSTVTAAFQAKQNGNTEAIGAALVRVYNAMTVMRAAQVLRTEVEPNSNLYFSEAGLQELRDKINQDPALKAKYEEAKQISDQQTLADLENYRLFLNDQVDYNVMNSQYKLWSNSATLNFNPPAGTATATLQFTLDSADNEVAGLGHAWIDSVKISPPDSADLDILNPGFDAGTTSPDYWQPSAVKGSPIMRWENRTNFTNDGTRSIYIENPTANDQGMWTSQQNIPVTPGLNHTLTFAAKIDGKLINGVKAIITYKNQAGVAIGSIELVNNKKSTMGPNSNLSIQADALVYAVTGDITYAKKAKERIFYNLNDFLQGAEYWQLTNARPDGIDAYGKVQGGRVASVIASAYTFIKDAGIYTEEEHRDLIDKLTYFNLFLNDRRDRNELEDYAVQLGASNWESDAVAGASMLAMVFPELPASKQLIANANKLLKAQLTYQIGAEGEWPESVRYHFAVLQRLAAYAKSLRNETGEDWFANPKLVKMFQYNLEVQTPPYVYTDNMINSPIFGDDIMTSGNEFSLLGVYYDEVGRTNEALASNMYQTWVKAGSRLPANGLETILLESFFKPLHYTPAYTPLELKSTDKYQGVGLVMFRNRFGNPNETFMSIMANTKALGHGHFDQGSFVLYAGGTPLVLDSGVESYFAGTKAWYTGSSSHATVQFKKTDNTSYLNTPAISDNHSFSTNTHVDTTSLRVADPNASSTGSQTRKIAYVKDGMEAFVIWDQIKGSSSSTIWNLPVAASQLSDIQGNKVTSTGHYNMDLETTVLQPTNPNITQEWGRSTNMVPKIDGDNKLNYIRITNQPNQNYLTVLYPKGKGVQGLVTEQVPVSTVQVDVYRLQTADNNWAYIALNNGATDASVSVPADSDLMDLKSETVYPVVDGNTVIQVGAGDMVVLKSKTIDEPSIPISVTGIALDSSSSSFNIGASHQFSAIVTPSNATNKDVSWSSNNTAVASVDQTGKVTGIAVGTATITATTDDGGFTASSTVTITTETSETPPSNGGSTVPPTKQPSSQVDRNKVTVEVKLDDHGTASAVIAAEDVAKAIQNASDSTIIISTKATGDAKEIKVDIPVQDFLAAGKKQVDMLKIDTGFAQVSLSSKLLGKEEATHIQLQVAQVDTSSLSAETRQQIGSSAAIYDFSLMVNGKKVTDFNGNEVKVELPYNLAPGENPNKVVIYYLTDDGKLEVIKDGKYDPATGMVAFKAKHFSRYLAAYKEVNFHDLASVNWASDAIEALSARGIVQGIGNSQFNPESQVTRAEFIMMLVNAFDLNDPTAATTLADVQPNSWYYSSIASAQKLGIVNGQTATLFGVNDKISRQDMAVMVYRTMQAMNAHSSTKSTAITFADHASISSYALEAVASMQQAGIIEGMDNGNFAPSSLTTRAQAAVVIFRLFE</sequence>
<dbReference type="InterPro" id="IPR055372">
    <property type="entry name" value="CBM96"/>
</dbReference>
<evidence type="ECO:0000256" key="3">
    <source>
        <dbReference type="ARBA" id="ARBA00022525"/>
    </source>
</evidence>
<dbReference type="GO" id="GO:0042597">
    <property type="term" value="C:periplasmic space"/>
    <property type="evidence" value="ECO:0007669"/>
    <property type="project" value="UniProtKB-SubCell"/>
</dbReference>
<dbReference type="OrthoDB" id="2483493at2"/>
<dbReference type="InterPro" id="IPR012480">
    <property type="entry name" value="Hepar_II_III_C"/>
</dbReference>
<dbReference type="PANTHER" id="PTHR39210:SF1">
    <property type="entry name" value="HEPARIN-SULFATE LYASE"/>
    <property type="match status" value="1"/>
</dbReference>
<dbReference type="Pfam" id="PF20578">
    <property type="entry name" value="aBig_2"/>
    <property type="match status" value="2"/>
</dbReference>
<dbReference type="Pfam" id="PF07940">
    <property type="entry name" value="Hepar_II_III_C"/>
    <property type="match status" value="1"/>
</dbReference>
<accession>A0A1C0ZVQ1</accession>
<protein>
    <recommendedName>
        <fullName evidence="9">SLH domain-containing protein</fullName>
    </recommendedName>
</protein>
<evidence type="ECO:0000256" key="4">
    <source>
        <dbReference type="ARBA" id="ARBA00022729"/>
    </source>
</evidence>
<feature type="compositionally biased region" description="Polar residues" evidence="7">
    <location>
        <begin position="1809"/>
        <end position="1824"/>
    </location>
</feature>
<evidence type="ECO:0000313" key="10">
    <source>
        <dbReference type="EMBL" id="OCT12175.1"/>
    </source>
</evidence>
<organism evidence="10 11">
    <name type="scientific">Paenibacillus pectinilyticus</name>
    <dbReference type="NCBI Taxonomy" id="512399"/>
    <lineage>
        <taxon>Bacteria</taxon>
        <taxon>Bacillati</taxon>
        <taxon>Bacillota</taxon>
        <taxon>Bacilli</taxon>
        <taxon>Bacillales</taxon>
        <taxon>Paenibacillaceae</taxon>
        <taxon>Paenibacillus</taxon>
    </lineage>
</organism>
<comment type="caution">
    <text evidence="10">The sequence shown here is derived from an EMBL/GenBank/DDBJ whole genome shotgun (WGS) entry which is preliminary data.</text>
</comment>
<reference evidence="11" key="1">
    <citation type="submission" date="2016-05" db="EMBL/GenBank/DDBJ databases">
        <title>Paenibacillus oryzae. sp. nov., isolated from the rice root.</title>
        <authorList>
            <person name="Zhang J."/>
            <person name="Zhang X."/>
        </authorList>
    </citation>
    <scope>NUCLEOTIDE SEQUENCE [LARGE SCALE GENOMIC DNA]</scope>
    <source>
        <strain evidence="11">KCTC13222</strain>
    </source>
</reference>
<dbReference type="Pfam" id="PF02368">
    <property type="entry name" value="Big_2"/>
    <property type="match status" value="1"/>
</dbReference>
<dbReference type="EMBL" id="LYPC01000027">
    <property type="protein sequence ID" value="OCT12175.1"/>
    <property type="molecule type" value="Genomic_DNA"/>
</dbReference>
<dbReference type="InterPro" id="IPR046780">
    <property type="entry name" value="aBig_2"/>
</dbReference>
<dbReference type="PANTHER" id="PTHR39210">
    <property type="entry name" value="HEPARIN-SULFATE LYASE"/>
    <property type="match status" value="1"/>
</dbReference>
<dbReference type="SUPFAM" id="SSF48230">
    <property type="entry name" value="Chondroitin AC/alginate lyase"/>
    <property type="match status" value="1"/>
</dbReference>
<feature type="domain" description="SLH" evidence="9">
    <location>
        <begin position="2149"/>
        <end position="2203"/>
    </location>
</feature>
<keyword evidence="3" id="KW-0964">Secreted</keyword>
<dbReference type="Gene3D" id="1.50.10.100">
    <property type="entry name" value="Chondroitin AC/alginate lyase"/>
    <property type="match status" value="1"/>
</dbReference>
<evidence type="ECO:0000256" key="7">
    <source>
        <dbReference type="SAM" id="MobiDB-lite"/>
    </source>
</evidence>
<evidence type="ECO:0000256" key="1">
    <source>
        <dbReference type="ARBA" id="ARBA00004418"/>
    </source>
</evidence>
<keyword evidence="6" id="KW-0456">Lyase</keyword>
<dbReference type="STRING" id="512399.A8709_30485"/>
<dbReference type="Gene3D" id="2.70.98.70">
    <property type="match status" value="1"/>
</dbReference>
<keyword evidence="5" id="KW-0574">Periplasm</keyword>